<dbReference type="PANTHER" id="PTHR47906:SF4">
    <property type="entry name" value="OS05G0182900 PROTEIN"/>
    <property type="match status" value="1"/>
</dbReference>
<protein>
    <recommendedName>
        <fullName evidence="4">Myb/SANT-like domain-containing protein</fullName>
    </recommendedName>
</protein>
<evidence type="ECO:0000313" key="3">
    <source>
        <dbReference type="Proteomes" id="UP000729402"/>
    </source>
</evidence>
<reference evidence="2" key="1">
    <citation type="journal article" date="2021" name="bioRxiv">
        <title>Whole Genome Assembly and Annotation of Northern Wild Rice, Zizania palustris L., Supports a Whole Genome Duplication in the Zizania Genus.</title>
        <authorList>
            <person name="Haas M."/>
            <person name="Kono T."/>
            <person name="Macchietto M."/>
            <person name="Millas R."/>
            <person name="McGilp L."/>
            <person name="Shao M."/>
            <person name="Duquette J."/>
            <person name="Hirsch C.N."/>
            <person name="Kimball J."/>
        </authorList>
    </citation>
    <scope>NUCLEOTIDE SEQUENCE</scope>
    <source>
        <tissue evidence="2">Fresh leaf tissue</tissue>
    </source>
</reference>
<proteinExistence type="predicted"/>
<keyword evidence="3" id="KW-1185">Reference proteome</keyword>
<evidence type="ECO:0000256" key="1">
    <source>
        <dbReference type="SAM" id="MobiDB-lite"/>
    </source>
</evidence>
<dbReference type="EMBL" id="JAAALK010000284">
    <property type="protein sequence ID" value="KAG8067378.1"/>
    <property type="molecule type" value="Genomic_DNA"/>
</dbReference>
<dbReference type="PANTHER" id="PTHR47906">
    <property type="entry name" value="OSJNBB0050O03.9 PROTEIN-RELATED"/>
    <property type="match status" value="1"/>
</dbReference>
<name>A0A8J5S8S4_ZIZPA</name>
<sequence length="369" mass="41063">MSGGHEEGSGDLGSPNLPQDHIMDISEDKNNSKIKRARATNWPAVMSKFVLEWYLDKKKEMPPKSKFKKLHHYHCRTILNSRFETTFTVDQVHRHFRRFKEVWNIVARYMNVSGSKFDKKHKMLVLPPSTLASLPLAERAILAKPIPFFNQLQDLFGEWSVDGAVMMDRPTSADINGDRLEIQEPLNMVANFIDARYPDGADLDKFVLEDEDDCHEVAASSGAVPCELMSDTSAPSAQPSGSFAESTMAALKPGSSKKCKIVSKAKSNPNLNPKPQDGRKLDMINSTLAGIRDKPAKPMPAAPTSSDPNAPLWNMLKEISLTPADRLSVGICLCKPEFEVHRSFFISMGKEYLEAWAQKFLSGAEPGSL</sequence>
<dbReference type="AlphaFoldDB" id="A0A8J5S8S4"/>
<evidence type="ECO:0000313" key="2">
    <source>
        <dbReference type="EMBL" id="KAG8067378.1"/>
    </source>
</evidence>
<dbReference type="Proteomes" id="UP000729402">
    <property type="component" value="Unassembled WGS sequence"/>
</dbReference>
<dbReference type="OrthoDB" id="617555at2759"/>
<organism evidence="2 3">
    <name type="scientific">Zizania palustris</name>
    <name type="common">Northern wild rice</name>
    <dbReference type="NCBI Taxonomy" id="103762"/>
    <lineage>
        <taxon>Eukaryota</taxon>
        <taxon>Viridiplantae</taxon>
        <taxon>Streptophyta</taxon>
        <taxon>Embryophyta</taxon>
        <taxon>Tracheophyta</taxon>
        <taxon>Spermatophyta</taxon>
        <taxon>Magnoliopsida</taxon>
        <taxon>Liliopsida</taxon>
        <taxon>Poales</taxon>
        <taxon>Poaceae</taxon>
        <taxon>BOP clade</taxon>
        <taxon>Oryzoideae</taxon>
        <taxon>Oryzeae</taxon>
        <taxon>Zizaniinae</taxon>
        <taxon>Zizania</taxon>
    </lineage>
</organism>
<comment type="caution">
    <text evidence="2">The sequence shown here is derived from an EMBL/GenBank/DDBJ whole genome shotgun (WGS) entry which is preliminary data.</text>
</comment>
<feature type="region of interest" description="Disordered" evidence="1">
    <location>
        <begin position="1"/>
        <end position="23"/>
    </location>
</feature>
<evidence type="ECO:0008006" key="4">
    <source>
        <dbReference type="Google" id="ProtNLM"/>
    </source>
</evidence>
<reference evidence="2" key="2">
    <citation type="submission" date="2021-02" db="EMBL/GenBank/DDBJ databases">
        <authorList>
            <person name="Kimball J.A."/>
            <person name="Haas M.W."/>
            <person name="Macchietto M."/>
            <person name="Kono T."/>
            <person name="Duquette J."/>
            <person name="Shao M."/>
        </authorList>
    </citation>
    <scope>NUCLEOTIDE SEQUENCE</scope>
    <source>
        <tissue evidence="2">Fresh leaf tissue</tissue>
    </source>
</reference>
<gene>
    <name evidence="2" type="ORF">GUJ93_ZPchr0005g15853</name>
</gene>
<accession>A0A8J5S8S4</accession>